<comment type="caution">
    <text evidence="2">The sequence shown here is derived from an EMBL/GenBank/DDBJ whole genome shotgun (WGS) entry which is preliminary data.</text>
</comment>
<dbReference type="Proteomes" id="UP000274601">
    <property type="component" value="Unassembled WGS sequence"/>
</dbReference>
<sequence length="72" mass="7894">MPVTHDNGVTSFNGRAFSIETIRCLAVETDRVDAGAGKALTDALRRRNAERRGTGVTEAGFDSRLDRGWHHP</sequence>
<keyword evidence="3" id="KW-1185">Reference proteome</keyword>
<feature type="region of interest" description="Disordered" evidence="1">
    <location>
        <begin position="47"/>
        <end position="72"/>
    </location>
</feature>
<evidence type="ECO:0000313" key="2">
    <source>
        <dbReference type="EMBL" id="RKS76540.1"/>
    </source>
</evidence>
<feature type="compositionally biased region" description="Basic and acidic residues" evidence="1">
    <location>
        <begin position="61"/>
        <end position="72"/>
    </location>
</feature>
<dbReference type="EMBL" id="RBWU01000002">
    <property type="protein sequence ID" value="RKS76540.1"/>
    <property type="molecule type" value="Genomic_DNA"/>
</dbReference>
<dbReference type="RefSeq" id="WP_121433869.1">
    <property type="nucleotide sequence ID" value="NZ_RBWU01000002.1"/>
</dbReference>
<name>A0A495QSQ7_9ACTN</name>
<accession>A0A495QSQ7</accession>
<evidence type="ECO:0000256" key="1">
    <source>
        <dbReference type="SAM" id="MobiDB-lite"/>
    </source>
</evidence>
<reference evidence="2 3" key="1">
    <citation type="submission" date="2018-10" db="EMBL/GenBank/DDBJ databases">
        <title>Genomic Encyclopedia of Archaeal and Bacterial Type Strains, Phase II (KMG-II): from individual species to whole genera.</title>
        <authorList>
            <person name="Goeker M."/>
        </authorList>
    </citation>
    <scope>NUCLEOTIDE SEQUENCE [LARGE SCALE GENOMIC DNA]</scope>
    <source>
        <strain evidence="2 3">DSM 43383</strain>
    </source>
</reference>
<dbReference type="AlphaFoldDB" id="A0A495QSQ7"/>
<organism evidence="2 3">
    <name type="scientific">Actinomadura pelletieri DSM 43383</name>
    <dbReference type="NCBI Taxonomy" id="1120940"/>
    <lineage>
        <taxon>Bacteria</taxon>
        <taxon>Bacillati</taxon>
        <taxon>Actinomycetota</taxon>
        <taxon>Actinomycetes</taxon>
        <taxon>Streptosporangiales</taxon>
        <taxon>Thermomonosporaceae</taxon>
        <taxon>Actinomadura</taxon>
    </lineage>
</organism>
<protein>
    <submittedName>
        <fullName evidence="2">Uncharacterized protein</fullName>
    </submittedName>
</protein>
<proteinExistence type="predicted"/>
<evidence type="ECO:0000313" key="3">
    <source>
        <dbReference type="Proteomes" id="UP000274601"/>
    </source>
</evidence>
<gene>
    <name evidence="2" type="ORF">BZB76_1896</name>
</gene>